<protein>
    <submittedName>
        <fullName evidence="19">Polysaccharide biosynthesis tyrosine autokinase</fullName>
        <ecNumber evidence="19">2.7.10.2</ecNumber>
    </submittedName>
</protein>
<accession>A0ABU9QBW8</accession>
<dbReference type="NCBIfam" id="TIGR01007">
    <property type="entry name" value="eps_fam"/>
    <property type="match status" value="1"/>
</dbReference>
<evidence type="ECO:0000313" key="19">
    <source>
        <dbReference type="EMBL" id="MEM5286932.1"/>
    </source>
</evidence>
<keyword evidence="9" id="KW-0067">ATP-binding</keyword>
<feature type="transmembrane region" description="Helical" evidence="15">
    <location>
        <begin position="36"/>
        <end position="56"/>
    </location>
</feature>
<evidence type="ECO:0000256" key="10">
    <source>
        <dbReference type="ARBA" id="ARBA00022989"/>
    </source>
</evidence>
<evidence type="ECO:0000259" key="16">
    <source>
        <dbReference type="Pfam" id="PF02706"/>
    </source>
</evidence>
<dbReference type="CDD" id="cd05387">
    <property type="entry name" value="BY-kinase"/>
    <property type="match status" value="1"/>
</dbReference>
<evidence type="ECO:0000256" key="14">
    <source>
        <dbReference type="SAM" id="Coils"/>
    </source>
</evidence>
<comment type="catalytic activity">
    <reaction evidence="13">
        <text>L-tyrosyl-[protein] + ATP = O-phospho-L-tyrosyl-[protein] + ADP + H(+)</text>
        <dbReference type="Rhea" id="RHEA:10596"/>
        <dbReference type="Rhea" id="RHEA-COMP:10136"/>
        <dbReference type="Rhea" id="RHEA-COMP:20101"/>
        <dbReference type="ChEBI" id="CHEBI:15378"/>
        <dbReference type="ChEBI" id="CHEBI:30616"/>
        <dbReference type="ChEBI" id="CHEBI:46858"/>
        <dbReference type="ChEBI" id="CHEBI:61978"/>
        <dbReference type="ChEBI" id="CHEBI:456216"/>
    </reaction>
</comment>
<evidence type="ECO:0000256" key="5">
    <source>
        <dbReference type="ARBA" id="ARBA00022679"/>
    </source>
</evidence>
<name>A0ABU9QBW8_9BURK</name>
<feature type="domain" description="AAA" evidence="17">
    <location>
        <begin position="557"/>
        <end position="675"/>
    </location>
</feature>
<evidence type="ECO:0000256" key="8">
    <source>
        <dbReference type="ARBA" id="ARBA00022777"/>
    </source>
</evidence>
<sequence>MNTDVERSGSSNSRVRPDPDEEVVLGDLVHVIAEDIWWLVGFIIVALTLAGIYCLLAKPVYLADALIKIEQGDDSTQELTQLSSVASVMAPIPSDAEIAIIQSRDVMAPVVSKFKLNFRIEPNRVPILGSIACFLATPGELSPAWFGLPSFAWGGEIVDVESIQVPLELEAKKLILTAESAGQYQLTGPDGELLIRGHVDQPASGHGVTILIHRLIARPGTRFFITRINDVDAINEFRKSVQVQEQGKLTGLVDVSMESEDPTFASDVANDLAHSYLRHHVESKQANAQNMLSFLKSEEPRLRAELDKAEIALAQYQRRSGSITAGEEAKIYLAGSIEYEQQLSAVRLQVAALEQRFGDDHPLLKAAHEQMAELQAQRDRFDLRFRALPETEIQAVKLQRDAKVAAAIYELVLTREQELSMQKAGIGGSAQIVDLALRAGTPIRPKKTLILSAGIVLGMILGVSMILARRRLFKGIEDAEEIERAFNLPICGIVPLSDHHAKIDAKGSESDRRQAVLADANPTDICVESLRSLRTSLQFTMMDARNRIVVLTGPVAAVGKSFLAVNLAVLIANSGKKVLLIDADMRRGALERYIGGSAINGLAELLAGQIRVVDAVRETSFQNLYFISCGKRPSNPAELLASRRFSTILSEYESKYDVILIDTPPILAVTDAALVAEHAGSTFLVLRAGMHRQREIADAIKRLKIGGINLNGGILNGVSSFRRYGYGSVHQYLSTSI</sequence>
<keyword evidence="11 15" id="KW-0472">Membrane</keyword>
<evidence type="ECO:0000256" key="11">
    <source>
        <dbReference type="ARBA" id="ARBA00023136"/>
    </source>
</evidence>
<feature type="domain" description="Tyrosine-protein kinase G-rich" evidence="18">
    <location>
        <begin position="391"/>
        <end position="470"/>
    </location>
</feature>
<keyword evidence="14" id="KW-0175">Coiled coil</keyword>
<feature type="coiled-coil region" evidence="14">
    <location>
        <begin position="299"/>
        <end position="384"/>
    </location>
</feature>
<comment type="similarity">
    <text evidence="2">Belongs to the etk/wzc family.</text>
</comment>
<dbReference type="InterPro" id="IPR032807">
    <property type="entry name" value="GNVR"/>
</dbReference>
<dbReference type="GO" id="GO:0004715">
    <property type="term" value="F:non-membrane spanning protein tyrosine kinase activity"/>
    <property type="evidence" value="ECO:0007669"/>
    <property type="project" value="UniProtKB-EC"/>
</dbReference>
<keyword evidence="5 19" id="KW-0808">Transferase</keyword>
<proteinExistence type="inferred from homology"/>
<keyword evidence="7" id="KW-0547">Nucleotide-binding</keyword>
<evidence type="ECO:0000259" key="17">
    <source>
        <dbReference type="Pfam" id="PF13614"/>
    </source>
</evidence>
<evidence type="ECO:0000256" key="2">
    <source>
        <dbReference type="ARBA" id="ARBA00008883"/>
    </source>
</evidence>
<dbReference type="PANTHER" id="PTHR32309">
    <property type="entry name" value="TYROSINE-PROTEIN KINASE"/>
    <property type="match status" value="1"/>
</dbReference>
<dbReference type="Pfam" id="PF02706">
    <property type="entry name" value="Wzz"/>
    <property type="match status" value="1"/>
</dbReference>
<dbReference type="InterPro" id="IPR050445">
    <property type="entry name" value="Bact_polysacc_biosynth/exp"/>
</dbReference>
<dbReference type="Pfam" id="PF23607">
    <property type="entry name" value="WZC_N"/>
    <property type="match status" value="1"/>
</dbReference>
<keyword evidence="12" id="KW-0829">Tyrosine-protein kinase</keyword>
<gene>
    <name evidence="19" type="ORF">V4C55_14515</name>
</gene>
<evidence type="ECO:0000256" key="13">
    <source>
        <dbReference type="ARBA" id="ARBA00053015"/>
    </source>
</evidence>
<comment type="subcellular location">
    <subcellularLocation>
        <location evidence="1">Cell inner membrane</location>
        <topology evidence="1">Multi-pass membrane protein</topology>
    </subcellularLocation>
</comment>
<evidence type="ECO:0000256" key="6">
    <source>
        <dbReference type="ARBA" id="ARBA00022692"/>
    </source>
</evidence>
<dbReference type="Pfam" id="PF13614">
    <property type="entry name" value="AAA_31"/>
    <property type="match status" value="1"/>
</dbReference>
<dbReference type="Gene3D" id="3.40.50.300">
    <property type="entry name" value="P-loop containing nucleotide triphosphate hydrolases"/>
    <property type="match status" value="1"/>
</dbReference>
<evidence type="ECO:0000259" key="18">
    <source>
        <dbReference type="Pfam" id="PF13807"/>
    </source>
</evidence>
<feature type="domain" description="Polysaccharide chain length determinant N-terminal" evidence="16">
    <location>
        <begin position="22"/>
        <end position="113"/>
    </location>
</feature>
<dbReference type="SUPFAM" id="SSF52540">
    <property type="entry name" value="P-loop containing nucleoside triphosphate hydrolases"/>
    <property type="match status" value="1"/>
</dbReference>
<evidence type="ECO:0000313" key="20">
    <source>
        <dbReference type="Proteomes" id="UP001494588"/>
    </source>
</evidence>
<keyword evidence="10 15" id="KW-1133">Transmembrane helix</keyword>
<reference evidence="19 20" key="1">
    <citation type="submission" date="2024-01" db="EMBL/GenBank/DDBJ databases">
        <title>The diversity of rhizobia nodulating Mimosa spp. in eleven states of Brazil covering several biomes is determined by host plant, location, and edaphic factors.</title>
        <authorList>
            <person name="Rouws L."/>
            <person name="Barauna A."/>
            <person name="Beukes C."/>
            <person name="De Faria S.M."/>
            <person name="Gross E."/>
            <person name="Dos Reis Junior F.B."/>
            <person name="Simon M."/>
            <person name="Maluk M."/>
            <person name="Odee D.W."/>
            <person name="Kenicer G."/>
            <person name="Young J.P.W."/>
            <person name="Reis V.M."/>
            <person name="Zilli J."/>
            <person name="James E.K."/>
        </authorList>
    </citation>
    <scope>NUCLEOTIDE SEQUENCE [LARGE SCALE GENOMIC DNA]</scope>
    <source>
        <strain evidence="19 20">JPY77</strain>
    </source>
</reference>
<keyword evidence="20" id="KW-1185">Reference proteome</keyword>
<evidence type="ECO:0000256" key="1">
    <source>
        <dbReference type="ARBA" id="ARBA00004429"/>
    </source>
</evidence>
<evidence type="ECO:0000256" key="7">
    <source>
        <dbReference type="ARBA" id="ARBA00022741"/>
    </source>
</evidence>
<dbReference type="EMBL" id="JAZHGC010000011">
    <property type="protein sequence ID" value="MEM5286932.1"/>
    <property type="molecule type" value="Genomic_DNA"/>
</dbReference>
<evidence type="ECO:0000256" key="15">
    <source>
        <dbReference type="SAM" id="Phobius"/>
    </source>
</evidence>
<evidence type="ECO:0000256" key="9">
    <source>
        <dbReference type="ARBA" id="ARBA00022840"/>
    </source>
</evidence>
<dbReference type="InterPro" id="IPR027417">
    <property type="entry name" value="P-loop_NTPase"/>
</dbReference>
<organism evidence="19 20">
    <name type="scientific">Paraburkholderia sabiae</name>
    <dbReference type="NCBI Taxonomy" id="273251"/>
    <lineage>
        <taxon>Bacteria</taxon>
        <taxon>Pseudomonadati</taxon>
        <taxon>Pseudomonadota</taxon>
        <taxon>Betaproteobacteria</taxon>
        <taxon>Burkholderiales</taxon>
        <taxon>Burkholderiaceae</taxon>
        <taxon>Paraburkholderia</taxon>
    </lineage>
</organism>
<dbReference type="Pfam" id="PF13807">
    <property type="entry name" value="GNVR"/>
    <property type="match status" value="1"/>
</dbReference>
<dbReference type="Proteomes" id="UP001494588">
    <property type="component" value="Unassembled WGS sequence"/>
</dbReference>
<keyword evidence="3" id="KW-1003">Cell membrane</keyword>
<dbReference type="InterPro" id="IPR025669">
    <property type="entry name" value="AAA_dom"/>
</dbReference>
<dbReference type="RefSeq" id="WP_201659615.1">
    <property type="nucleotide sequence ID" value="NZ_CAJHCS010000035.1"/>
</dbReference>
<evidence type="ECO:0000256" key="4">
    <source>
        <dbReference type="ARBA" id="ARBA00022519"/>
    </source>
</evidence>
<dbReference type="PANTHER" id="PTHR32309:SF32">
    <property type="entry name" value="TYROSINE-PROTEIN KINASE ETK-RELATED"/>
    <property type="match status" value="1"/>
</dbReference>
<keyword evidence="6 15" id="KW-0812">Transmembrane</keyword>
<keyword evidence="4" id="KW-0997">Cell inner membrane</keyword>
<dbReference type="EC" id="2.7.10.2" evidence="19"/>
<feature type="transmembrane region" description="Helical" evidence="15">
    <location>
        <begin position="448"/>
        <end position="468"/>
    </location>
</feature>
<comment type="caution">
    <text evidence="19">The sequence shown here is derived from an EMBL/GenBank/DDBJ whole genome shotgun (WGS) entry which is preliminary data.</text>
</comment>
<dbReference type="InterPro" id="IPR003856">
    <property type="entry name" value="LPS_length_determ_N"/>
</dbReference>
<evidence type="ECO:0000256" key="12">
    <source>
        <dbReference type="ARBA" id="ARBA00023137"/>
    </source>
</evidence>
<dbReference type="InterPro" id="IPR005702">
    <property type="entry name" value="Wzc-like_C"/>
</dbReference>
<keyword evidence="8" id="KW-0418">Kinase</keyword>
<evidence type="ECO:0000256" key="3">
    <source>
        <dbReference type="ARBA" id="ARBA00022475"/>
    </source>
</evidence>